<reference evidence="9" key="1">
    <citation type="submission" date="2019-10" db="EMBL/GenBank/DDBJ databases">
        <title>Lactobacillus agilis SY111 Whole Genome Sequencing Project.</title>
        <authorList>
            <person name="Suzuki S."/>
            <person name="Endo A."/>
            <person name="Maeno S."/>
            <person name="Shiwa Y."/>
            <person name="Matsutani M."/>
            <person name="Kajikawa A."/>
        </authorList>
    </citation>
    <scope>NUCLEOTIDE SEQUENCE</scope>
    <source>
        <strain evidence="9">SY111</strain>
    </source>
</reference>
<sequence>MRKMELRIANKRQQAEASSFGNFCLRVENFSAWRGAFKIANILIGWNKWIGWPITFYCFYYIGNNSDLNAIAEVLLLIDIVKSFMCQVAYACFGRIFSKIKITTSKKKSFKFIPLLGLKPTEGLPDTVVTTDVLGIEPIMEVKIREKAVGFLKKKRLLENINFNLYPGEIVALMGTTGAGKTTLASCLNGMDSKGVKGVVNFKGANILKAANFKQARASIGSVSQEDLIHSERTVKREIALAARDRLQLGVTDAEIDNRVNKVLEELNLMEVKDSILADCSGGQRRRTVLACELVADRPILILDEPESGLDPGTEEVLYAYLKRIAYEERRTIVVISHDDKLAAECDRVLFMSKYQGVGYLAYDGSLESLLDYYQIDNFTDLYELTRKDA</sequence>
<evidence type="ECO:0000256" key="7">
    <source>
        <dbReference type="ARBA" id="ARBA00023136"/>
    </source>
</evidence>
<keyword evidence="6" id="KW-1133">Transmembrane helix</keyword>
<proteinExistence type="predicted"/>
<protein>
    <recommendedName>
        <fullName evidence="8">ABC transporter domain-containing protein</fullName>
    </recommendedName>
</protein>
<dbReference type="InterPro" id="IPR003593">
    <property type="entry name" value="AAA+_ATPase"/>
</dbReference>
<gene>
    <name evidence="9" type="ORF">SY111_12710</name>
</gene>
<dbReference type="GO" id="GO:0016887">
    <property type="term" value="F:ATP hydrolysis activity"/>
    <property type="evidence" value="ECO:0007669"/>
    <property type="project" value="InterPro"/>
</dbReference>
<dbReference type="InterPro" id="IPR003439">
    <property type="entry name" value="ABC_transporter-like_ATP-bd"/>
</dbReference>
<keyword evidence="4" id="KW-0547">Nucleotide-binding</keyword>
<dbReference type="GO" id="GO:0005524">
    <property type="term" value="F:ATP binding"/>
    <property type="evidence" value="ECO:0007669"/>
    <property type="project" value="UniProtKB-KW"/>
</dbReference>
<organism evidence="9">
    <name type="scientific">Ligilactobacillus agilis</name>
    <dbReference type="NCBI Taxonomy" id="1601"/>
    <lineage>
        <taxon>Bacteria</taxon>
        <taxon>Bacillati</taxon>
        <taxon>Bacillota</taxon>
        <taxon>Bacilli</taxon>
        <taxon>Lactobacillales</taxon>
        <taxon>Lactobacillaceae</taxon>
        <taxon>Ligilactobacillus</taxon>
    </lineage>
</organism>
<dbReference type="InterPro" id="IPR015856">
    <property type="entry name" value="ABC_transpr_CbiO/EcfA_su"/>
</dbReference>
<name>A0A6F9XTW8_9LACO</name>
<dbReference type="GO" id="GO:0016020">
    <property type="term" value="C:membrane"/>
    <property type="evidence" value="ECO:0007669"/>
    <property type="project" value="UniProtKB-SubCell"/>
</dbReference>
<dbReference type="EMBL" id="BLAN01000085">
    <property type="protein sequence ID" value="GET08647.1"/>
    <property type="molecule type" value="Genomic_DNA"/>
</dbReference>
<dbReference type="Gene3D" id="3.40.50.300">
    <property type="entry name" value="P-loop containing nucleotide triphosphate hydrolases"/>
    <property type="match status" value="1"/>
</dbReference>
<evidence type="ECO:0000256" key="6">
    <source>
        <dbReference type="ARBA" id="ARBA00022989"/>
    </source>
</evidence>
<dbReference type="PANTHER" id="PTHR48041">
    <property type="entry name" value="ABC TRANSPORTER G FAMILY MEMBER 28"/>
    <property type="match status" value="1"/>
</dbReference>
<comment type="subcellular location">
    <subcellularLocation>
        <location evidence="1">Membrane</location>
        <topology evidence="1">Multi-pass membrane protein</topology>
    </subcellularLocation>
</comment>
<dbReference type="InterPro" id="IPR050352">
    <property type="entry name" value="ABCG_transporters"/>
</dbReference>
<dbReference type="AlphaFoldDB" id="A0A6F9XTW8"/>
<keyword evidence="7" id="KW-0472">Membrane</keyword>
<dbReference type="GO" id="GO:0042626">
    <property type="term" value="F:ATPase-coupled transmembrane transporter activity"/>
    <property type="evidence" value="ECO:0007669"/>
    <property type="project" value="TreeGrafter"/>
</dbReference>
<dbReference type="Proteomes" id="UP000494178">
    <property type="component" value="Unassembled WGS sequence"/>
</dbReference>
<evidence type="ECO:0000256" key="1">
    <source>
        <dbReference type="ARBA" id="ARBA00004141"/>
    </source>
</evidence>
<evidence type="ECO:0000313" key="9">
    <source>
        <dbReference type="EMBL" id="GET08647.1"/>
    </source>
</evidence>
<dbReference type="SUPFAM" id="SSF52540">
    <property type="entry name" value="P-loop containing nucleoside triphosphate hydrolases"/>
    <property type="match status" value="1"/>
</dbReference>
<comment type="caution">
    <text evidence="9">The sequence shown here is derived from an EMBL/GenBank/DDBJ whole genome shotgun (WGS) entry which is preliminary data.</text>
</comment>
<keyword evidence="2" id="KW-0813">Transport</keyword>
<evidence type="ECO:0000256" key="5">
    <source>
        <dbReference type="ARBA" id="ARBA00022840"/>
    </source>
</evidence>
<dbReference type="PROSITE" id="PS50893">
    <property type="entry name" value="ABC_TRANSPORTER_2"/>
    <property type="match status" value="1"/>
</dbReference>
<evidence type="ECO:0000256" key="3">
    <source>
        <dbReference type="ARBA" id="ARBA00022692"/>
    </source>
</evidence>
<dbReference type="Pfam" id="PF00005">
    <property type="entry name" value="ABC_tran"/>
    <property type="match status" value="1"/>
</dbReference>
<keyword evidence="5" id="KW-0067">ATP-binding</keyword>
<accession>A0A6F9XTW8</accession>
<dbReference type="SMART" id="SM00382">
    <property type="entry name" value="AAA"/>
    <property type="match status" value="1"/>
</dbReference>
<feature type="domain" description="ABC transporter" evidence="8">
    <location>
        <begin position="142"/>
        <end position="379"/>
    </location>
</feature>
<evidence type="ECO:0000259" key="8">
    <source>
        <dbReference type="PROSITE" id="PS50893"/>
    </source>
</evidence>
<evidence type="ECO:0000256" key="2">
    <source>
        <dbReference type="ARBA" id="ARBA00022448"/>
    </source>
</evidence>
<dbReference type="PANTHER" id="PTHR48041:SF139">
    <property type="entry name" value="PROTEIN SCARLET"/>
    <property type="match status" value="1"/>
</dbReference>
<dbReference type="InterPro" id="IPR027417">
    <property type="entry name" value="P-loop_NTPase"/>
</dbReference>
<dbReference type="CDD" id="cd03225">
    <property type="entry name" value="ABC_cobalt_CbiO_domain1"/>
    <property type="match status" value="1"/>
</dbReference>
<keyword evidence="3" id="KW-0812">Transmembrane</keyword>
<evidence type="ECO:0000256" key="4">
    <source>
        <dbReference type="ARBA" id="ARBA00022741"/>
    </source>
</evidence>